<evidence type="ECO:0008006" key="6">
    <source>
        <dbReference type="Google" id="ProtNLM"/>
    </source>
</evidence>
<feature type="domain" description="Transposase Tnp1/En/Spm-like" evidence="2">
    <location>
        <begin position="570"/>
        <end position="625"/>
    </location>
</feature>
<feature type="region of interest" description="Disordered" evidence="1">
    <location>
        <begin position="68"/>
        <end position="94"/>
    </location>
</feature>
<dbReference type="Pfam" id="PF03004">
    <property type="entry name" value="Transposase_24"/>
    <property type="match status" value="1"/>
</dbReference>
<dbReference type="Pfam" id="PF26130">
    <property type="entry name" value="PB1-like"/>
    <property type="match status" value="1"/>
</dbReference>
<evidence type="ECO:0000259" key="3">
    <source>
        <dbReference type="Pfam" id="PF26130"/>
    </source>
</evidence>
<dbReference type="Proteomes" id="UP000604825">
    <property type="component" value="Unassembled WGS sequence"/>
</dbReference>
<dbReference type="OrthoDB" id="694021at2759"/>
<accession>A0A811PW72</accession>
<dbReference type="AlphaFoldDB" id="A0A811PW72"/>
<dbReference type="Pfam" id="PF03017">
    <property type="entry name" value="Transposase_23"/>
    <property type="match status" value="1"/>
</dbReference>
<dbReference type="InterPro" id="IPR058594">
    <property type="entry name" value="PB1-like_dom_pln"/>
</dbReference>
<comment type="caution">
    <text evidence="4">The sequence shown here is derived from an EMBL/GenBank/DDBJ whole genome shotgun (WGS) entry which is preliminary data.</text>
</comment>
<evidence type="ECO:0000313" key="4">
    <source>
        <dbReference type="EMBL" id="CAD6247817.1"/>
    </source>
</evidence>
<dbReference type="PANTHER" id="PTHR33144">
    <property type="entry name" value="OS10G0409366 PROTEIN-RELATED"/>
    <property type="match status" value="1"/>
</dbReference>
<feature type="domain" description="PB1-like" evidence="3">
    <location>
        <begin position="1"/>
        <end position="59"/>
    </location>
</feature>
<dbReference type="InterPro" id="IPR004252">
    <property type="entry name" value="Probable_transposase_24"/>
</dbReference>
<organism evidence="4 5">
    <name type="scientific">Miscanthus lutarioriparius</name>
    <dbReference type="NCBI Taxonomy" id="422564"/>
    <lineage>
        <taxon>Eukaryota</taxon>
        <taxon>Viridiplantae</taxon>
        <taxon>Streptophyta</taxon>
        <taxon>Embryophyta</taxon>
        <taxon>Tracheophyta</taxon>
        <taxon>Spermatophyta</taxon>
        <taxon>Magnoliopsida</taxon>
        <taxon>Liliopsida</taxon>
        <taxon>Poales</taxon>
        <taxon>Poaceae</taxon>
        <taxon>PACMAD clade</taxon>
        <taxon>Panicoideae</taxon>
        <taxon>Andropogonodae</taxon>
        <taxon>Andropogoneae</taxon>
        <taxon>Saccharinae</taxon>
        <taxon>Miscanthus</taxon>
    </lineage>
</organism>
<dbReference type="InterPro" id="IPR004264">
    <property type="entry name" value="Transposase_23"/>
</dbReference>
<proteinExistence type="predicted"/>
<reference evidence="4" key="1">
    <citation type="submission" date="2020-10" db="EMBL/GenBank/DDBJ databases">
        <authorList>
            <person name="Han B."/>
            <person name="Lu T."/>
            <person name="Zhao Q."/>
            <person name="Huang X."/>
            <person name="Zhao Y."/>
        </authorList>
    </citation>
    <scope>NUCLEOTIDE SEQUENCE</scope>
</reference>
<evidence type="ECO:0000313" key="5">
    <source>
        <dbReference type="Proteomes" id="UP000604825"/>
    </source>
</evidence>
<name>A0A811PW72_9POAL</name>
<feature type="compositionally biased region" description="Basic residues" evidence="1">
    <location>
        <begin position="80"/>
        <end position="94"/>
    </location>
</feature>
<sequence length="653" mass="74228">MDRDVICYWNLIDLIKDHGYSSVDYLYYKRKDSLVVLEQDPEVMKMLNECESKKMVSLFVTKDRLTTLAPTKSNKEPSKSKQKKTKGRGGTKKKKALNLMHTEALYANEVEQRDDENQNTSADGDKEPKKRKGTVLTHVWDLLDGDRIVVRCNKLGQPIGKEGGLLGQFLGTIARNGGYCPVGAKDWRKVKKDYGETIIQFVQTKFLYPHSCEKWIFKSIGRDWRKYKATLKKTLFNPKKKRSVLNKRCPDDIVEAEWKALVGYWKSEEGKTLSEKNKISHEMRKTTHTAGTKSYARWSKDMVQLENLLDTQPELAQNSEGGVAWEGDALHQVLGEEKAGQVHGMGLFPVPKQVYGQKTHHFKDINIVSLDGSSSDVEVHMLEEIRQLKEHSRMQDKVIEELKNNQRHDENQEATMGNCARSDHNNSQNQVLNSKRKRVQCGAPNQNEGFLKHRDELNKETCEFEFSDDDNVLLSGEKCQSDNNDKEVEEAEAQAIFERHLHNDFAPTEFDFCQRSSATSRIIPKKQKGHHGGLVDTRTIAHQEVAHDKATSYRRQTPKRLSLMKVGSTVLLMTSKYPNKANVAYATLLSTNPEALVGGVKIGSQFYKVRINHPITKDEPLVRPMLGCDDIGDAHAKGVQIAWPSTFVQMING</sequence>
<evidence type="ECO:0000259" key="2">
    <source>
        <dbReference type="Pfam" id="PF03017"/>
    </source>
</evidence>
<feature type="region of interest" description="Disordered" evidence="1">
    <location>
        <begin position="108"/>
        <end position="130"/>
    </location>
</feature>
<dbReference type="EMBL" id="CAJGYO010000007">
    <property type="protein sequence ID" value="CAD6247817.1"/>
    <property type="molecule type" value="Genomic_DNA"/>
</dbReference>
<protein>
    <recommendedName>
        <fullName evidence="6">Transposase Tnp1/En/Spm-like domain-containing protein</fullName>
    </recommendedName>
</protein>
<evidence type="ECO:0000256" key="1">
    <source>
        <dbReference type="SAM" id="MobiDB-lite"/>
    </source>
</evidence>
<dbReference type="PANTHER" id="PTHR33144:SF53">
    <property type="entry name" value="TRANSPOSASE TNP1_EN_SPM-LIKE DOMAIN-CONTAINING PROTEIN"/>
    <property type="match status" value="1"/>
</dbReference>
<gene>
    <name evidence="4" type="ORF">NCGR_LOCUS31994</name>
</gene>
<keyword evidence="5" id="KW-1185">Reference proteome</keyword>